<keyword evidence="9" id="KW-1185">Reference proteome</keyword>
<dbReference type="Gene3D" id="3.30.465.10">
    <property type="match status" value="1"/>
</dbReference>
<comment type="similarity">
    <text evidence="2">Belongs to the UPF0053 family.</text>
</comment>
<name>A0A4P6HL95_9BACT</name>
<proteinExistence type="inferred from homology"/>
<dbReference type="InterPro" id="IPR005170">
    <property type="entry name" value="Transptr-assoc_dom"/>
</dbReference>
<keyword evidence="5 6" id="KW-0129">CBS domain</keyword>
<feature type="domain" description="CBS" evidence="7">
    <location>
        <begin position="126"/>
        <end position="183"/>
    </location>
</feature>
<evidence type="ECO:0000256" key="3">
    <source>
        <dbReference type="ARBA" id="ARBA00022475"/>
    </source>
</evidence>
<evidence type="ECO:0000256" key="5">
    <source>
        <dbReference type="ARBA" id="ARBA00023122"/>
    </source>
</evidence>
<dbReference type="CDD" id="cd04590">
    <property type="entry name" value="CBS_pair_CorC_HlyC_assoc"/>
    <property type="match status" value="1"/>
</dbReference>
<evidence type="ECO:0000259" key="7">
    <source>
        <dbReference type="PROSITE" id="PS51371"/>
    </source>
</evidence>
<dbReference type="Proteomes" id="UP000293296">
    <property type="component" value="Chromosome"/>
</dbReference>
<dbReference type="InterPro" id="IPR000644">
    <property type="entry name" value="CBS_dom"/>
</dbReference>
<dbReference type="Pfam" id="PF03471">
    <property type="entry name" value="CorC_HlyC"/>
    <property type="match status" value="1"/>
</dbReference>
<keyword evidence="3" id="KW-1003">Cell membrane</keyword>
<dbReference type="KEGG" id="dcb:C3Y92_12040"/>
<dbReference type="GO" id="GO:0050660">
    <property type="term" value="F:flavin adenine dinucleotide binding"/>
    <property type="evidence" value="ECO:0007669"/>
    <property type="project" value="InterPro"/>
</dbReference>
<organism evidence="8 9">
    <name type="scientific">Solidesulfovibrio carbinolicus</name>
    <dbReference type="NCBI Taxonomy" id="296842"/>
    <lineage>
        <taxon>Bacteria</taxon>
        <taxon>Pseudomonadati</taxon>
        <taxon>Thermodesulfobacteriota</taxon>
        <taxon>Desulfovibrionia</taxon>
        <taxon>Desulfovibrionales</taxon>
        <taxon>Desulfovibrionaceae</taxon>
        <taxon>Solidesulfovibrio</taxon>
    </lineage>
</organism>
<gene>
    <name evidence="8" type="ORF">C3Y92_12040</name>
</gene>
<dbReference type="InterPro" id="IPR044751">
    <property type="entry name" value="Ion_transp-like_CBS"/>
</dbReference>
<dbReference type="Gene3D" id="3.10.580.10">
    <property type="entry name" value="CBS-domain"/>
    <property type="match status" value="1"/>
</dbReference>
<keyword evidence="3" id="KW-0472">Membrane</keyword>
<protein>
    <submittedName>
        <fullName evidence="8">Magnesium/cobalt efflux protein</fullName>
    </submittedName>
</protein>
<keyword evidence="4" id="KW-0677">Repeat</keyword>
<feature type="domain" description="CBS" evidence="7">
    <location>
        <begin position="60"/>
        <end position="123"/>
    </location>
</feature>
<dbReference type="InterPro" id="IPR036318">
    <property type="entry name" value="FAD-bd_PCMH-like_sf"/>
</dbReference>
<dbReference type="SUPFAM" id="SSF54631">
    <property type="entry name" value="CBS-domain pair"/>
    <property type="match status" value="1"/>
</dbReference>
<evidence type="ECO:0000313" key="8">
    <source>
        <dbReference type="EMBL" id="QAZ67911.1"/>
    </source>
</evidence>
<dbReference type="RefSeq" id="WP_129352914.1">
    <property type="nucleotide sequence ID" value="NZ_CP026538.1"/>
</dbReference>
<evidence type="ECO:0000256" key="4">
    <source>
        <dbReference type="ARBA" id="ARBA00022737"/>
    </source>
</evidence>
<dbReference type="Pfam" id="PF00571">
    <property type="entry name" value="CBS"/>
    <property type="match status" value="2"/>
</dbReference>
<dbReference type="OrthoDB" id="9798188at2"/>
<reference evidence="8 9" key="1">
    <citation type="submission" date="2018-02" db="EMBL/GenBank/DDBJ databases">
        <title>Genome sequence of Desulfovibrio carbinolicus DSM 3852.</title>
        <authorList>
            <person name="Wilbanks E."/>
            <person name="Skennerton C.T."/>
            <person name="Orphan V.J."/>
        </authorList>
    </citation>
    <scope>NUCLEOTIDE SEQUENCE [LARGE SCALE GENOMIC DNA]</scope>
    <source>
        <strain evidence="8 9">DSM 3852</strain>
    </source>
</reference>
<evidence type="ECO:0000256" key="2">
    <source>
        <dbReference type="ARBA" id="ARBA00006337"/>
    </source>
</evidence>
<comment type="subcellular location">
    <subcellularLocation>
        <location evidence="1">Cell membrane</location>
        <topology evidence="1">Multi-pass membrane protein</topology>
    </subcellularLocation>
</comment>
<dbReference type="GO" id="GO:0005886">
    <property type="term" value="C:plasma membrane"/>
    <property type="evidence" value="ECO:0007669"/>
    <property type="project" value="UniProtKB-SubCell"/>
</dbReference>
<dbReference type="InterPro" id="IPR046342">
    <property type="entry name" value="CBS_dom_sf"/>
</dbReference>
<accession>A0A4P6HL95</accession>
<dbReference type="InterPro" id="IPR016169">
    <property type="entry name" value="FAD-bd_PCMH_sub2"/>
</dbReference>
<dbReference type="AlphaFoldDB" id="A0A4P6HL95"/>
<dbReference type="PANTHER" id="PTHR22777">
    <property type="entry name" value="HEMOLYSIN-RELATED"/>
    <property type="match status" value="1"/>
</dbReference>
<dbReference type="SMART" id="SM00116">
    <property type="entry name" value="CBS"/>
    <property type="match status" value="1"/>
</dbReference>
<sequence>MDDDSDGRFWNALTKFFRQKSISLEELILEARAEGSIIPEDASMLLNILRLESKQVSDIMVPRPDIVCAEIDDGLDAVCALIKTHGHSRIPVYEGNRDNILGVLYAKDILSNMLPVCGETPDLRAIMREALFVPETLDLKKMLLEFRSQKKHMAVALDEYGGTSGLLTLEDVLEEIVGEIEDEHDPSKPEEIRELRPGVHQVSGRAMLEDINAALGLSLESEQVETIGGFLTELAGRVPRQGDAFTLDGRRFTVREADRRQIRSIVIEPAEA</sequence>
<dbReference type="FunFam" id="3.10.580.10:FF:000002">
    <property type="entry name" value="Magnesium/cobalt efflux protein CorC"/>
    <property type="match status" value="1"/>
</dbReference>
<dbReference type="SUPFAM" id="SSF56176">
    <property type="entry name" value="FAD-binding/transporter-associated domain-like"/>
    <property type="match status" value="1"/>
</dbReference>
<evidence type="ECO:0000313" key="9">
    <source>
        <dbReference type="Proteomes" id="UP000293296"/>
    </source>
</evidence>
<evidence type="ECO:0000256" key="1">
    <source>
        <dbReference type="ARBA" id="ARBA00004651"/>
    </source>
</evidence>
<dbReference type="EMBL" id="CP026538">
    <property type="protein sequence ID" value="QAZ67911.1"/>
    <property type="molecule type" value="Genomic_DNA"/>
</dbReference>
<dbReference type="SMART" id="SM01091">
    <property type="entry name" value="CorC_HlyC"/>
    <property type="match status" value="1"/>
</dbReference>
<dbReference type="PROSITE" id="PS51371">
    <property type="entry name" value="CBS"/>
    <property type="match status" value="2"/>
</dbReference>
<evidence type="ECO:0000256" key="6">
    <source>
        <dbReference type="PROSITE-ProRule" id="PRU00703"/>
    </source>
</evidence>
<dbReference type="PANTHER" id="PTHR22777:SF32">
    <property type="entry name" value="UPF0053 INNER MEMBRANE PROTEIN YFJD"/>
    <property type="match status" value="1"/>
</dbReference>